<dbReference type="PROSITE" id="PS51257">
    <property type="entry name" value="PROKAR_LIPOPROTEIN"/>
    <property type="match status" value="1"/>
</dbReference>
<dbReference type="InterPro" id="IPR025411">
    <property type="entry name" value="DUF4136"/>
</dbReference>
<sequence length="216" mass="24710">MKKLFLFALAVTALFSSCEKDPDLNKLSSDYAVYTNYDNSIQFNKFSSYYLPDSILIAGSGMKAQYWKDENAQKIINEVVTEMDDRGYTRVDDKDKADVGLQLSYAQSTTQIISPGYGYGYYGWWGAGFWGPFWNDWYYPYPVSYSYDTGTFVAEMVDLTAKPADESKKVDLPVIWHAYASGLMYNNSRIDMQLTLRAVGQAFEQSPYLNILYTDK</sequence>
<name>A0ABR6KGU9_9BACT</name>
<organism evidence="2 3">
    <name type="scientific">Parabacteroides faecis</name>
    <dbReference type="NCBI Taxonomy" id="1217282"/>
    <lineage>
        <taxon>Bacteria</taxon>
        <taxon>Pseudomonadati</taxon>
        <taxon>Bacteroidota</taxon>
        <taxon>Bacteroidia</taxon>
        <taxon>Bacteroidales</taxon>
        <taxon>Tannerellaceae</taxon>
        <taxon>Parabacteroides</taxon>
    </lineage>
</organism>
<dbReference type="Pfam" id="PF13590">
    <property type="entry name" value="DUF4136"/>
    <property type="match status" value="1"/>
</dbReference>
<dbReference type="Proteomes" id="UP000533637">
    <property type="component" value="Unassembled WGS sequence"/>
</dbReference>
<reference evidence="2 3" key="1">
    <citation type="submission" date="2020-08" db="EMBL/GenBank/DDBJ databases">
        <title>Genomic Encyclopedia of Type Strains, Phase IV (KMG-IV): sequencing the most valuable type-strain genomes for metagenomic binning, comparative biology and taxonomic classification.</title>
        <authorList>
            <person name="Goeker M."/>
        </authorList>
    </citation>
    <scope>NUCLEOTIDE SEQUENCE [LARGE SCALE GENOMIC DNA]</scope>
    <source>
        <strain evidence="2 3">DSM 102983</strain>
    </source>
</reference>
<feature type="domain" description="DUF4136" evidence="1">
    <location>
        <begin position="33"/>
        <end position="208"/>
    </location>
</feature>
<evidence type="ECO:0000313" key="3">
    <source>
        <dbReference type="Proteomes" id="UP000533637"/>
    </source>
</evidence>
<protein>
    <recommendedName>
        <fullName evidence="1">DUF4136 domain-containing protein</fullName>
    </recommendedName>
</protein>
<accession>A0ABR6KGU9</accession>
<dbReference type="Gene3D" id="3.30.160.670">
    <property type="match status" value="1"/>
</dbReference>
<keyword evidence="3" id="KW-1185">Reference proteome</keyword>
<proteinExistence type="predicted"/>
<evidence type="ECO:0000313" key="2">
    <source>
        <dbReference type="EMBL" id="MBB4620584.1"/>
    </source>
</evidence>
<evidence type="ECO:0000259" key="1">
    <source>
        <dbReference type="Pfam" id="PF13590"/>
    </source>
</evidence>
<gene>
    <name evidence="2" type="ORF">GGQ57_000458</name>
</gene>
<comment type="caution">
    <text evidence="2">The sequence shown here is derived from an EMBL/GenBank/DDBJ whole genome shotgun (WGS) entry which is preliminary data.</text>
</comment>
<dbReference type="EMBL" id="JACHOC010000001">
    <property type="protein sequence ID" value="MBB4620584.1"/>
    <property type="molecule type" value="Genomic_DNA"/>
</dbReference>
<dbReference type="RefSeq" id="WP_183668712.1">
    <property type="nucleotide sequence ID" value="NZ_BMPB01000010.1"/>
</dbReference>